<feature type="signal peptide" evidence="2">
    <location>
        <begin position="1"/>
        <end position="22"/>
    </location>
</feature>
<name>A0A0Q2XXM0_VIBFU</name>
<keyword evidence="4" id="KW-1185">Reference proteome</keyword>
<feature type="chain" id="PRO_5006199999" evidence="2">
    <location>
        <begin position="23"/>
        <end position="482"/>
    </location>
</feature>
<gene>
    <name evidence="3" type="ORF">AMR76_14350</name>
</gene>
<accession>A0A0Q2XXM0</accession>
<reference evidence="3 4" key="1">
    <citation type="submission" date="2015-08" db="EMBL/GenBank/DDBJ databases">
        <title>Antibacterial properties of a collection of Vibrionaceae strains.</title>
        <authorList>
            <person name="Giubergia S."/>
        </authorList>
    </citation>
    <scope>NUCLEOTIDE SEQUENCE [LARGE SCALE GENOMIC DNA]</scope>
    <source>
        <strain evidence="3 4">S0821</strain>
    </source>
</reference>
<feature type="compositionally biased region" description="Basic and acidic residues" evidence="1">
    <location>
        <begin position="473"/>
        <end position="482"/>
    </location>
</feature>
<dbReference type="RefSeq" id="WP_055466459.1">
    <property type="nucleotide sequence ID" value="NZ_LKHS01000011.1"/>
</dbReference>
<feature type="region of interest" description="Disordered" evidence="1">
    <location>
        <begin position="461"/>
        <end position="482"/>
    </location>
</feature>
<dbReference type="InParanoid" id="A0A0Q2XXM0"/>
<dbReference type="EMBL" id="LKHS01000011">
    <property type="protein sequence ID" value="KQH85276.1"/>
    <property type="molecule type" value="Genomic_DNA"/>
</dbReference>
<keyword evidence="2" id="KW-0732">Signal</keyword>
<protein>
    <submittedName>
        <fullName evidence="3">Chromosome partitioning protein ParA</fullName>
    </submittedName>
</protein>
<dbReference type="Proteomes" id="UP000051221">
    <property type="component" value="Unassembled WGS sequence"/>
</dbReference>
<evidence type="ECO:0000256" key="2">
    <source>
        <dbReference type="SAM" id="SignalP"/>
    </source>
</evidence>
<sequence length="482" mass="54963">MTTRFALFWLMFGLLSLPPVLANAETREGHFIDAPVTGLFYKTTSGLSGTTHQGKFSYRPGDIIYFYLGQDDNGYLLSTLSGQEVITPTQASTQVNRSINMTRLLLTLDATPQNNAEIKLLSDALTDKKFLQQLKQIDLSFIDEHLDELDLPLVSAREAIEHLTQSQQYITDNFTSDQIVYRPLGVQFESTLVPKKDWQGKICAYNLDRASHPNYHRPVGIVRFAVRGNTLIEYPALGDFFNGCQLRPEHGLRQMQSTPLDDFSFKGGLIGCARHGCTRNDLNGFYIEDFDDDGDWKYRTIAMNFDPTTQLYMEKAQGLGHTPNVRHSNRSEMMWFTYPTGKGDHIPYQGIWLRTRYLASGMAHQCLKVGPHAVLRGPTGTTQCPEQPSAYSQDVTTEYKDMWWLNTNASVLTLADLNLTVTWFDPQRGPQYTSWEYLPAGAQWDQGILYRYQQRKHRAMDGQESMQTLSVDEFTRQHKDSQ</sequence>
<evidence type="ECO:0000313" key="3">
    <source>
        <dbReference type="EMBL" id="KQH85276.1"/>
    </source>
</evidence>
<organism evidence="3 4">
    <name type="scientific">Vibrio furnissii</name>
    <dbReference type="NCBI Taxonomy" id="29494"/>
    <lineage>
        <taxon>Bacteria</taxon>
        <taxon>Pseudomonadati</taxon>
        <taxon>Pseudomonadota</taxon>
        <taxon>Gammaproteobacteria</taxon>
        <taxon>Vibrionales</taxon>
        <taxon>Vibrionaceae</taxon>
        <taxon>Vibrio</taxon>
    </lineage>
</organism>
<evidence type="ECO:0000313" key="4">
    <source>
        <dbReference type="Proteomes" id="UP000051221"/>
    </source>
</evidence>
<evidence type="ECO:0000256" key="1">
    <source>
        <dbReference type="SAM" id="MobiDB-lite"/>
    </source>
</evidence>
<comment type="caution">
    <text evidence="3">The sequence shown here is derived from an EMBL/GenBank/DDBJ whole genome shotgun (WGS) entry which is preliminary data.</text>
</comment>
<proteinExistence type="predicted"/>
<dbReference type="AlphaFoldDB" id="A0A0Q2XXM0"/>